<evidence type="ECO:0000256" key="10">
    <source>
        <dbReference type="ARBA" id="ARBA00022723"/>
    </source>
</evidence>
<evidence type="ECO:0000313" key="17">
    <source>
        <dbReference type="EMBL" id="NKC32333.1"/>
    </source>
</evidence>
<dbReference type="EC" id="2.1.1.192" evidence="14"/>
<evidence type="ECO:0000259" key="16">
    <source>
        <dbReference type="PROSITE" id="PS51918"/>
    </source>
</evidence>
<dbReference type="GO" id="GO:0008168">
    <property type="term" value="F:methyltransferase activity"/>
    <property type="evidence" value="ECO:0007669"/>
    <property type="project" value="UniProtKB-KW"/>
</dbReference>
<keyword evidence="11 14" id="KW-0408">Iron</keyword>
<dbReference type="PIRSF" id="PIRSF006004">
    <property type="entry name" value="CHP00048"/>
    <property type="match status" value="1"/>
</dbReference>
<keyword evidence="8 14" id="KW-0949">S-adenosyl-L-methionine</keyword>
<proteinExistence type="inferred from homology"/>
<dbReference type="InterPro" id="IPR013785">
    <property type="entry name" value="Aldolase_TIM"/>
</dbReference>
<accession>A0ABX1E955</accession>
<feature type="active site" description="S-methylcysteine intermediate" evidence="14">
    <location>
        <position position="398"/>
    </location>
</feature>
<feature type="binding site" evidence="14">
    <location>
        <position position="174"/>
    </location>
    <ligand>
        <name>[4Fe-4S] cluster</name>
        <dbReference type="ChEBI" id="CHEBI:49883"/>
        <note>4Fe-4S-S-AdoMet</note>
    </ligand>
</feature>
<comment type="cofactor">
    <cofactor evidence="14">
        <name>[4Fe-4S] cluster</name>
        <dbReference type="ChEBI" id="CHEBI:49883"/>
    </cofactor>
    <text evidence="14">Binds 1 [4Fe-4S] cluster. The cluster is coordinated with 3 cysteines and an exchangeable S-adenosyl-L-methionine.</text>
</comment>
<dbReference type="GO" id="GO:0032259">
    <property type="term" value="P:methylation"/>
    <property type="evidence" value="ECO:0007669"/>
    <property type="project" value="UniProtKB-KW"/>
</dbReference>
<evidence type="ECO:0000256" key="7">
    <source>
        <dbReference type="ARBA" id="ARBA00022679"/>
    </source>
</evidence>
<gene>
    <name evidence="14 17" type="primary">rlmN</name>
    <name evidence="17" type="ORF">HEQ75_15830</name>
</gene>
<dbReference type="EMBL" id="JAAVNE010000025">
    <property type="protein sequence ID" value="NKC32333.1"/>
    <property type="molecule type" value="Genomic_DNA"/>
</dbReference>
<evidence type="ECO:0000256" key="2">
    <source>
        <dbReference type="ARBA" id="ARBA00007544"/>
    </source>
</evidence>
<comment type="caution">
    <text evidence="14">Lacks conserved residue(s) required for the propagation of feature annotation.</text>
</comment>
<keyword evidence="10 14" id="KW-0479">Metal-binding</keyword>
<keyword evidence="6 14" id="KW-0489">Methyltransferase</keyword>
<comment type="similarity">
    <text evidence="2 14">Belongs to the radical SAM superfamily. RlmN family.</text>
</comment>
<evidence type="ECO:0000256" key="12">
    <source>
        <dbReference type="ARBA" id="ARBA00023014"/>
    </source>
</evidence>
<feature type="region of interest" description="Disordered" evidence="15">
    <location>
        <begin position="1"/>
        <end position="26"/>
    </location>
</feature>
<evidence type="ECO:0000256" key="8">
    <source>
        <dbReference type="ARBA" id="ARBA00022691"/>
    </source>
</evidence>
<dbReference type="InterPro" id="IPR048641">
    <property type="entry name" value="RlmN_N"/>
</dbReference>
<protein>
    <recommendedName>
        <fullName evidence="14">Dual-specificity RNA methyltransferase RlmN</fullName>
        <ecNumber evidence="14">2.1.1.192</ecNumber>
    </recommendedName>
    <alternativeName>
        <fullName evidence="14">23S rRNA (adenine(2503)-C(2))-methyltransferase</fullName>
    </alternativeName>
    <alternativeName>
        <fullName evidence="14">23S rRNA m2A2503 methyltransferase</fullName>
    </alternativeName>
    <alternativeName>
        <fullName evidence="14">Ribosomal RNA large subunit methyltransferase N</fullName>
    </alternativeName>
    <alternativeName>
        <fullName evidence="14">tRNA (adenine(37)-C(2))-methyltransferase</fullName>
    </alternativeName>
    <alternativeName>
        <fullName evidence="14">tRNA m2A37 methyltransferase</fullName>
    </alternativeName>
</protein>
<evidence type="ECO:0000256" key="4">
    <source>
        <dbReference type="ARBA" id="ARBA00022490"/>
    </source>
</evidence>
<dbReference type="InterPro" id="IPR007197">
    <property type="entry name" value="rSAM"/>
</dbReference>
<feature type="domain" description="Radical SAM core" evidence="16">
    <location>
        <begin position="153"/>
        <end position="393"/>
    </location>
</feature>
<comment type="catalytic activity">
    <reaction evidence="14">
        <text>adenosine(2503) in 23S rRNA + 2 reduced [2Fe-2S]-[ferredoxin] + 2 S-adenosyl-L-methionine = 2-methyladenosine(2503) in 23S rRNA + 5'-deoxyadenosine + L-methionine + 2 oxidized [2Fe-2S]-[ferredoxin] + S-adenosyl-L-homocysteine</text>
        <dbReference type="Rhea" id="RHEA:42916"/>
        <dbReference type="Rhea" id="RHEA-COMP:10000"/>
        <dbReference type="Rhea" id="RHEA-COMP:10001"/>
        <dbReference type="Rhea" id="RHEA-COMP:10152"/>
        <dbReference type="Rhea" id="RHEA-COMP:10282"/>
        <dbReference type="ChEBI" id="CHEBI:17319"/>
        <dbReference type="ChEBI" id="CHEBI:33737"/>
        <dbReference type="ChEBI" id="CHEBI:33738"/>
        <dbReference type="ChEBI" id="CHEBI:57844"/>
        <dbReference type="ChEBI" id="CHEBI:57856"/>
        <dbReference type="ChEBI" id="CHEBI:59789"/>
        <dbReference type="ChEBI" id="CHEBI:74411"/>
        <dbReference type="ChEBI" id="CHEBI:74497"/>
        <dbReference type="EC" id="2.1.1.192"/>
    </reaction>
</comment>
<feature type="active site" description="Proton acceptor" evidence="14">
    <location>
        <position position="145"/>
    </location>
</feature>
<evidence type="ECO:0000256" key="9">
    <source>
        <dbReference type="ARBA" id="ARBA00022694"/>
    </source>
</evidence>
<evidence type="ECO:0000256" key="3">
    <source>
        <dbReference type="ARBA" id="ARBA00022485"/>
    </source>
</evidence>
<evidence type="ECO:0000256" key="11">
    <source>
        <dbReference type="ARBA" id="ARBA00023004"/>
    </source>
</evidence>
<dbReference type="CDD" id="cd01335">
    <property type="entry name" value="Radical_SAM"/>
    <property type="match status" value="1"/>
</dbReference>
<dbReference type="Gene3D" id="1.10.150.530">
    <property type="match status" value="1"/>
</dbReference>
<keyword evidence="4 14" id="KW-0963">Cytoplasm</keyword>
<feature type="binding site" evidence="14">
    <location>
        <position position="355"/>
    </location>
    <ligand>
        <name>S-adenosyl-L-methionine</name>
        <dbReference type="ChEBI" id="CHEBI:59789"/>
    </ligand>
</feature>
<evidence type="ECO:0000256" key="14">
    <source>
        <dbReference type="HAMAP-Rule" id="MF_01849"/>
    </source>
</evidence>
<evidence type="ECO:0000313" key="18">
    <source>
        <dbReference type="Proteomes" id="UP000787635"/>
    </source>
</evidence>
<evidence type="ECO:0000256" key="13">
    <source>
        <dbReference type="ARBA" id="ARBA00023157"/>
    </source>
</evidence>
<name>A0ABX1E955_9PROT</name>
<dbReference type="Pfam" id="PF04055">
    <property type="entry name" value="Radical_SAM"/>
    <property type="match status" value="1"/>
</dbReference>
<keyword evidence="18" id="KW-1185">Reference proteome</keyword>
<dbReference type="InterPro" id="IPR027492">
    <property type="entry name" value="RNA_MTrfase_RlmN"/>
</dbReference>
<keyword evidence="9 14" id="KW-0819">tRNA processing</keyword>
<feature type="binding site" evidence="14">
    <location>
        <begin position="224"/>
        <end position="225"/>
    </location>
    <ligand>
        <name>S-adenosyl-L-methionine</name>
        <dbReference type="ChEBI" id="CHEBI:59789"/>
    </ligand>
</feature>
<feature type="binding site" evidence="14">
    <location>
        <position position="171"/>
    </location>
    <ligand>
        <name>[4Fe-4S] cluster</name>
        <dbReference type="ChEBI" id="CHEBI:49883"/>
        <note>4Fe-4S-S-AdoMet</note>
    </ligand>
</feature>
<keyword evidence="12 14" id="KW-0411">Iron-sulfur</keyword>
<comment type="subcellular location">
    <subcellularLocation>
        <location evidence="1 14">Cytoplasm</location>
    </subcellularLocation>
</comment>
<evidence type="ECO:0000256" key="15">
    <source>
        <dbReference type="SAM" id="MobiDB-lite"/>
    </source>
</evidence>
<dbReference type="SFLD" id="SFLDG01062">
    <property type="entry name" value="methyltransferase_(Class_A)"/>
    <property type="match status" value="1"/>
</dbReference>
<keyword evidence="3 14" id="KW-0004">4Fe-4S</keyword>
<feature type="compositionally biased region" description="Basic and acidic residues" evidence="15">
    <location>
        <begin position="403"/>
        <end position="417"/>
    </location>
</feature>
<dbReference type="Pfam" id="PF21016">
    <property type="entry name" value="RlmN_N"/>
    <property type="match status" value="1"/>
</dbReference>
<organism evidence="17 18">
    <name type="scientific">Falsiroseomonas selenitidurans</name>
    <dbReference type="NCBI Taxonomy" id="2716335"/>
    <lineage>
        <taxon>Bacteria</taxon>
        <taxon>Pseudomonadati</taxon>
        <taxon>Pseudomonadota</taxon>
        <taxon>Alphaproteobacteria</taxon>
        <taxon>Acetobacterales</taxon>
        <taxon>Roseomonadaceae</taxon>
        <taxon>Falsiroseomonas</taxon>
    </lineage>
</organism>
<dbReference type="PANTHER" id="PTHR30544">
    <property type="entry name" value="23S RRNA METHYLTRANSFERASE"/>
    <property type="match status" value="1"/>
</dbReference>
<dbReference type="SUPFAM" id="SSF102114">
    <property type="entry name" value="Radical SAM enzymes"/>
    <property type="match status" value="1"/>
</dbReference>
<dbReference type="SFLD" id="SFLDF00275">
    <property type="entry name" value="adenosine_C2_methyltransferase"/>
    <property type="match status" value="1"/>
</dbReference>
<reference evidence="17 18" key="1">
    <citation type="submission" date="2020-03" db="EMBL/GenBank/DDBJ databases">
        <title>Roseomonas selenitidurans sp. nov. isolated from urban soil.</title>
        <authorList>
            <person name="Liu H."/>
        </authorList>
    </citation>
    <scope>NUCLEOTIDE SEQUENCE [LARGE SCALE GENOMIC DNA]</scope>
    <source>
        <strain evidence="17 18">BU-1</strain>
    </source>
</reference>
<evidence type="ECO:0000256" key="6">
    <source>
        <dbReference type="ARBA" id="ARBA00022603"/>
    </source>
</evidence>
<feature type="binding site" evidence="14">
    <location>
        <position position="167"/>
    </location>
    <ligand>
        <name>[4Fe-4S] cluster</name>
        <dbReference type="ChEBI" id="CHEBI:49883"/>
        <note>4Fe-4S-S-AdoMet</note>
    </ligand>
</feature>
<feature type="binding site" evidence="14">
    <location>
        <position position="256"/>
    </location>
    <ligand>
        <name>S-adenosyl-L-methionine</name>
        <dbReference type="ChEBI" id="CHEBI:59789"/>
    </ligand>
</feature>
<dbReference type="PROSITE" id="PS51918">
    <property type="entry name" value="RADICAL_SAM"/>
    <property type="match status" value="1"/>
</dbReference>
<evidence type="ECO:0000256" key="1">
    <source>
        <dbReference type="ARBA" id="ARBA00004496"/>
    </source>
</evidence>
<dbReference type="InterPro" id="IPR058240">
    <property type="entry name" value="rSAM_sf"/>
</dbReference>
<dbReference type="PANTHER" id="PTHR30544:SF5">
    <property type="entry name" value="RADICAL SAM CORE DOMAIN-CONTAINING PROTEIN"/>
    <property type="match status" value="1"/>
</dbReference>
<keyword evidence="13 14" id="KW-1015">Disulfide bond</keyword>
<dbReference type="SFLD" id="SFLDS00029">
    <property type="entry name" value="Radical_SAM"/>
    <property type="match status" value="1"/>
</dbReference>
<dbReference type="Gene3D" id="3.20.20.70">
    <property type="entry name" value="Aldolase class I"/>
    <property type="match status" value="1"/>
</dbReference>
<comment type="miscellaneous">
    <text evidence="14">Reaction proceeds by a ping-pong mechanism involving intermediate methylation of a conserved cysteine residue.</text>
</comment>
<dbReference type="Proteomes" id="UP000787635">
    <property type="component" value="Unassembled WGS sequence"/>
</dbReference>
<keyword evidence="5 14" id="KW-0698">rRNA processing</keyword>
<dbReference type="InterPro" id="IPR040072">
    <property type="entry name" value="Methyltransferase_A"/>
</dbReference>
<comment type="caution">
    <text evidence="17">The sequence shown here is derived from an EMBL/GenBank/DDBJ whole genome shotgun (WGS) entry which is preliminary data.</text>
</comment>
<feature type="binding site" evidence="14">
    <location>
        <begin position="278"/>
        <end position="280"/>
    </location>
    <ligand>
        <name>S-adenosyl-L-methionine</name>
        <dbReference type="ChEBI" id="CHEBI:59789"/>
    </ligand>
</feature>
<comment type="catalytic activity">
    <reaction evidence="14">
        <text>adenosine(37) in tRNA + 2 reduced [2Fe-2S]-[ferredoxin] + 2 S-adenosyl-L-methionine = 2-methyladenosine(37) in tRNA + 5'-deoxyadenosine + L-methionine + 2 oxidized [2Fe-2S]-[ferredoxin] + S-adenosyl-L-homocysteine</text>
        <dbReference type="Rhea" id="RHEA:43332"/>
        <dbReference type="Rhea" id="RHEA-COMP:10000"/>
        <dbReference type="Rhea" id="RHEA-COMP:10001"/>
        <dbReference type="Rhea" id="RHEA-COMP:10162"/>
        <dbReference type="Rhea" id="RHEA-COMP:10485"/>
        <dbReference type="ChEBI" id="CHEBI:17319"/>
        <dbReference type="ChEBI" id="CHEBI:33737"/>
        <dbReference type="ChEBI" id="CHEBI:33738"/>
        <dbReference type="ChEBI" id="CHEBI:57844"/>
        <dbReference type="ChEBI" id="CHEBI:57856"/>
        <dbReference type="ChEBI" id="CHEBI:59789"/>
        <dbReference type="ChEBI" id="CHEBI:74411"/>
        <dbReference type="ChEBI" id="CHEBI:74497"/>
        <dbReference type="EC" id="2.1.1.192"/>
    </reaction>
</comment>
<evidence type="ECO:0000256" key="5">
    <source>
        <dbReference type="ARBA" id="ARBA00022552"/>
    </source>
</evidence>
<sequence>MPGQAVSQAGPGAGTETGTGQQDGTDAVDLSAAERSRILAKSAIFAPPAATLPDGRRDLVGLTREELAAEMVAIGEKPFRAKQLWHWIYHQGVTEFTRMPSIAKPMQARLAERFVVGRPEATTVQTSTDGTRKFLFRYRDGQQVETVYIPSLDEDRGAVCLSTQVGCTLSCRFCHTGTQKLVRNLGAAEIVGQFMAARDSYGEWPSPKDGTARHLSNIVVMGMGEPLYNYENTAKAMRIVMDNEGIALSRRRITLSTSGVVPMMDRCGAELNVNLAVSLHAVTNDLRDQIVPLNRKYPIEELMAACRRYPGASNARRITFEYVMLRGVNDSPAEAHELVRLLKGLPAKVNLIPFNPWPGSPYKTSTGEAVRAFAEIVEAAGYSSPVRRPRGRDIAAACGQLKTDSERTPRARKAEAA</sequence>
<dbReference type="NCBIfam" id="TIGR00048">
    <property type="entry name" value="rRNA_mod_RlmN"/>
    <property type="match status" value="1"/>
</dbReference>
<feature type="region of interest" description="Disordered" evidence="15">
    <location>
        <begin position="385"/>
        <end position="417"/>
    </location>
</feature>
<comment type="function">
    <text evidence="14">Specifically methylates position 2 of adenine 2503 in 23S rRNA and position 2 of adenine 37 in tRNAs. m2A2503 modification seems to play a crucial role in the proofreading step occurring at the peptidyl transferase center and thus would serve to optimize ribosomal fidelity.</text>
</comment>
<dbReference type="InterPro" id="IPR004383">
    <property type="entry name" value="rRNA_lsu_MTrfase_RlmN/Cfr"/>
</dbReference>
<dbReference type="HAMAP" id="MF_01849">
    <property type="entry name" value="RNA_methyltr_RlmN"/>
    <property type="match status" value="1"/>
</dbReference>
<keyword evidence="7 14" id="KW-0808">Transferase</keyword>